<feature type="compositionally biased region" description="Basic residues" evidence="1">
    <location>
        <begin position="131"/>
        <end position="145"/>
    </location>
</feature>
<reference evidence="2 3" key="1">
    <citation type="submission" date="2023-01" db="EMBL/GenBank/DDBJ databases">
        <authorList>
            <person name="Kreplak J."/>
        </authorList>
    </citation>
    <scope>NUCLEOTIDE SEQUENCE [LARGE SCALE GENOMIC DNA]</scope>
</reference>
<feature type="compositionally biased region" description="Basic and acidic residues" evidence="1">
    <location>
        <begin position="146"/>
        <end position="156"/>
    </location>
</feature>
<feature type="compositionally biased region" description="Basic and acidic residues" evidence="1">
    <location>
        <begin position="101"/>
        <end position="130"/>
    </location>
</feature>
<feature type="region of interest" description="Disordered" evidence="1">
    <location>
        <begin position="101"/>
        <end position="156"/>
    </location>
</feature>
<proteinExistence type="predicted"/>
<evidence type="ECO:0000313" key="2">
    <source>
        <dbReference type="EMBL" id="CAI8584381.1"/>
    </source>
</evidence>
<dbReference type="Proteomes" id="UP001157006">
    <property type="component" value="Unassembled WGS sequence"/>
</dbReference>
<name>A0AAV0YEK4_VICFA</name>
<evidence type="ECO:0000256" key="1">
    <source>
        <dbReference type="SAM" id="MobiDB-lite"/>
    </source>
</evidence>
<comment type="caution">
    <text evidence="2">The sequence shown here is derived from an EMBL/GenBank/DDBJ whole genome shotgun (WGS) entry which is preliminary data.</text>
</comment>
<protein>
    <submittedName>
        <fullName evidence="2">Uncharacterized protein</fullName>
    </submittedName>
</protein>
<keyword evidence="3" id="KW-1185">Reference proteome</keyword>
<organism evidence="2 3">
    <name type="scientific">Vicia faba</name>
    <name type="common">Broad bean</name>
    <name type="synonym">Faba vulgaris</name>
    <dbReference type="NCBI Taxonomy" id="3906"/>
    <lineage>
        <taxon>Eukaryota</taxon>
        <taxon>Viridiplantae</taxon>
        <taxon>Streptophyta</taxon>
        <taxon>Embryophyta</taxon>
        <taxon>Tracheophyta</taxon>
        <taxon>Spermatophyta</taxon>
        <taxon>Magnoliopsida</taxon>
        <taxon>eudicotyledons</taxon>
        <taxon>Gunneridae</taxon>
        <taxon>Pentapetalae</taxon>
        <taxon>rosids</taxon>
        <taxon>fabids</taxon>
        <taxon>Fabales</taxon>
        <taxon>Fabaceae</taxon>
        <taxon>Papilionoideae</taxon>
        <taxon>50 kb inversion clade</taxon>
        <taxon>NPAAA clade</taxon>
        <taxon>Hologalegina</taxon>
        <taxon>IRL clade</taxon>
        <taxon>Fabeae</taxon>
        <taxon>Vicia</taxon>
    </lineage>
</organism>
<dbReference type="AlphaFoldDB" id="A0AAV0YEK4"/>
<gene>
    <name evidence="2" type="ORF">VFH_U071960</name>
</gene>
<feature type="compositionally biased region" description="Low complexity" evidence="1">
    <location>
        <begin position="17"/>
        <end position="34"/>
    </location>
</feature>
<dbReference type="EMBL" id="CATIWC010001709">
    <property type="protein sequence ID" value="CAI8584381.1"/>
    <property type="molecule type" value="Genomic_DNA"/>
</dbReference>
<feature type="region of interest" description="Disordered" evidence="1">
    <location>
        <begin position="16"/>
        <end position="48"/>
    </location>
</feature>
<accession>A0AAV0YEK4</accession>
<evidence type="ECO:0000313" key="3">
    <source>
        <dbReference type="Proteomes" id="UP001157006"/>
    </source>
</evidence>
<sequence length="156" mass="18228">MYALSSRFLKEMKNWVSENPKPSSPSINSPRVSENPPPSPSPIKLPEFENNSVLEELNGESIDEIETLAENNVTEIIDKYNLGSRRVFKFDFVDDEIDEKFTEKTTEEFGDTKTDELEENQHNIEDLSKKKESKKKEKKKRKLRRHENLKQLRAES</sequence>